<accession>W1DDB3</accession>
<dbReference type="Proteomes" id="UP000019183">
    <property type="component" value="Unassembled WGS sequence"/>
</dbReference>
<dbReference type="EMBL" id="CBWK010000059">
    <property type="protein sequence ID" value="CDL07526.1"/>
    <property type="molecule type" value="Genomic_DNA"/>
</dbReference>
<organism evidence="1 2">
    <name type="scientific">Klebsiella pneumoniae IS43</name>
    <dbReference type="NCBI Taxonomy" id="1432552"/>
    <lineage>
        <taxon>Bacteria</taxon>
        <taxon>Pseudomonadati</taxon>
        <taxon>Pseudomonadota</taxon>
        <taxon>Gammaproteobacteria</taxon>
        <taxon>Enterobacterales</taxon>
        <taxon>Enterobacteriaceae</taxon>
        <taxon>Klebsiella/Raoultella group</taxon>
        <taxon>Klebsiella</taxon>
        <taxon>Klebsiella pneumoniae complex</taxon>
    </lineage>
</organism>
<protein>
    <submittedName>
        <fullName evidence="1">Uncharacterized protein</fullName>
    </submittedName>
</protein>
<reference evidence="1" key="1">
    <citation type="submission" date="2013-10" db="EMBL/GenBank/DDBJ databases">
        <title>Antibiotic resistance diversity of beta-lactamase producers in the General Hospital Vienna.</title>
        <authorList>
            <person name="Barisic I."/>
            <person name="Mitteregger D."/>
            <person name="Hirschl A.M."/>
            <person name="Noehammer C."/>
            <person name="Wiesinger-Mayr H."/>
        </authorList>
    </citation>
    <scope>NUCLEOTIDE SEQUENCE [LARGE SCALE GENOMIC DNA]</scope>
    <source>
        <strain evidence="1">IS43</strain>
    </source>
</reference>
<evidence type="ECO:0000313" key="2">
    <source>
        <dbReference type="Proteomes" id="UP000019183"/>
    </source>
</evidence>
<sequence>MDLIALQGMQRYRTARAPDEIGRVGADDKGTFFSLTG</sequence>
<evidence type="ECO:0000313" key="1">
    <source>
        <dbReference type="EMBL" id="CDL07526.1"/>
    </source>
</evidence>
<dbReference type="AlphaFoldDB" id="W1DDB3"/>
<name>W1DDB3_KLEPN</name>
<proteinExistence type="predicted"/>
<comment type="caution">
    <text evidence="1">The sequence shown here is derived from an EMBL/GenBank/DDBJ whole genome shotgun (WGS) entry which is preliminary data.</text>
</comment>
<keyword evidence="2" id="KW-1185">Reference proteome</keyword>